<dbReference type="Gene3D" id="2.160.10.10">
    <property type="entry name" value="Hexapeptide repeat proteins"/>
    <property type="match status" value="1"/>
</dbReference>
<dbReference type="CDD" id="cd03354">
    <property type="entry name" value="LbH_SAT"/>
    <property type="match status" value="1"/>
</dbReference>
<evidence type="ECO:0000313" key="5">
    <source>
        <dbReference type="Proteomes" id="UP000007347"/>
    </source>
</evidence>
<dbReference type="AlphaFoldDB" id="K0NBR6"/>
<dbReference type="InterPro" id="IPR045304">
    <property type="entry name" value="LbH_SAT"/>
</dbReference>
<keyword evidence="5" id="KW-1185">Reference proteome</keyword>
<reference evidence="4 5" key="1">
    <citation type="journal article" date="2013" name="Environ. Microbiol.">
        <title>Complete genome, catabolic sub-proteomes and key-metabolites of Desulfobacula toluolica Tol2, a marine, aromatic compound-degrading, sulfate-reducing bacterium.</title>
        <authorList>
            <person name="Wohlbrand L."/>
            <person name="Jacob J.H."/>
            <person name="Kube M."/>
            <person name="Mussmann M."/>
            <person name="Jarling R."/>
            <person name="Beck A."/>
            <person name="Amann R."/>
            <person name="Wilkes H."/>
            <person name="Reinhardt R."/>
            <person name="Rabus R."/>
        </authorList>
    </citation>
    <scope>NUCLEOTIDE SEQUENCE [LARGE SCALE GENOMIC DNA]</scope>
    <source>
        <strain evidence="5">DSM 7467 / Tol2</strain>
    </source>
</reference>
<dbReference type="GO" id="GO:0016746">
    <property type="term" value="F:acyltransferase activity"/>
    <property type="evidence" value="ECO:0007669"/>
    <property type="project" value="UniProtKB-KW"/>
</dbReference>
<sequence length="199" mass="22567">MQYKYYKFLICSDLYRIKGEVSFKFFLWHLFRWNVFRYNYWMRTCSYTKSNMYLKYFCYPVAKFLLNRLKYKLGISIPPETNIGSGFCIGHFGGITVHPKTTIGKNCNISQGVTLGKANRGKHKGYPVLGDNIYIGPGAKIFGDIKVGNNVAIGANCVVTKDVPDNSVVVGIPGRVISKKGSKGYVNRTDYDEKAFAIY</sequence>
<evidence type="ECO:0000256" key="2">
    <source>
        <dbReference type="ARBA" id="ARBA00022679"/>
    </source>
</evidence>
<dbReference type="PATRIC" id="fig|651182.5.peg.4309"/>
<organism evidence="4 5">
    <name type="scientific">Desulfobacula toluolica (strain DSM 7467 / Tol2)</name>
    <dbReference type="NCBI Taxonomy" id="651182"/>
    <lineage>
        <taxon>Bacteria</taxon>
        <taxon>Pseudomonadati</taxon>
        <taxon>Thermodesulfobacteriota</taxon>
        <taxon>Desulfobacteria</taxon>
        <taxon>Desulfobacterales</taxon>
        <taxon>Desulfobacteraceae</taxon>
        <taxon>Desulfobacula</taxon>
    </lineage>
</organism>
<dbReference type="PANTHER" id="PTHR42811">
    <property type="entry name" value="SERINE ACETYLTRANSFERASE"/>
    <property type="match status" value="1"/>
</dbReference>
<dbReference type="InterPro" id="IPR011004">
    <property type="entry name" value="Trimer_LpxA-like_sf"/>
</dbReference>
<dbReference type="STRING" id="651182.TOL2_C36680"/>
<dbReference type="OrthoDB" id="9782091at2"/>
<evidence type="ECO:0000256" key="1">
    <source>
        <dbReference type="ARBA" id="ARBA00007274"/>
    </source>
</evidence>
<dbReference type="Proteomes" id="UP000007347">
    <property type="component" value="Chromosome"/>
</dbReference>
<accession>K0NBR6</accession>
<dbReference type="EMBL" id="FO203503">
    <property type="protein sequence ID" value="CCK81824.1"/>
    <property type="molecule type" value="Genomic_DNA"/>
</dbReference>
<protein>
    <submittedName>
        <fullName evidence="4">Transferase hexapeptide repeat containing protein</fullName>
    </submittedName>
</protein>
<proteinExistence type="inferred from homology"/>
<keyword evidence="2 4" id="KW-0808">Transferase</keyword>
<keyword evidence="3" id="KW-0012">Acyltransferase</keyword>
<gene>
    <name evidence="4" type="ordered locus">TOL2_C36680</name>
</gene>
<dbReference type="HOGENOM" id="CLU_051638_10_2_7"/>
<dbReference type="KEGG" id="dto:TOL2_C36680"/>
<comment type="similarity">
    <text evidence="1">Belongs to the transferase hexapeptide repeat family.</text>
</comment>
<evidence type="ECO:0000313" key="4">
    <source>
        <dbReference type="EMBL" id="CCK81824.1"/>
    </source>
</evidence>
<dbReference type="InterPro" id="IPR001451">
    <property type="entry name" value="Hexapep"/>
</dbReference>
<name>K0NBR6_DESTT</name>
<evidence type="ECO:0000256" key="3">
    <source>
        <dbReference type="ARBA" id="ARBA00023315"/>
    </source>
</evidence>
<dbReference type="SUPFAM" id="SSF51161">
    <property type="entry name" value="Trimeric LpxA-like enzymes"/>
    <property type="match status" value="1"/>
</dbReference>
<dbReference type="Pfam" id="PF00132">
    <property type="entry name" value="Hexapep"/>
    <property type="match status" value="1"/>
</dbReference>